<evidence type="ECO:0000256" key="3">
    <source>
        <dbReference type="ARBA" id="ARBA00022729"/>
    </source>
</evidence>
<dbReference type="InterPro" id="IPR009003">
    <property type="entry name" value="Peptidase_S1_PA"/>
</dbReference>
<reference evidence="11" key="1">
    <citation type="submission" date="2022-01" db="EMBL/GenBank/DDBJ databases">
        <authorList>
            <person name="King R."/>
        </authorList>
    </citation>
    <scope>NUCLEOTIDE SEQUENCE</scope>
</reference>
<gene>
    <name evidence="11" type="ORF">PSYICH_LOCUS11823</name>
</gene>
<feature type="chain" id="PRO_5040373290" description="Peptidase S1 domain-containing protein" evidence="9">
    <location>
        <begin position="21"/>
        <end position="248"/>
    </location>
</feature>
<dbReference type="PANTHER" id="PTHR24252:SF7">
    <property type="entry name" value="HYALIN"/>
    <property type="match status" value="1"/>
</dbReference>
<dbReference type="InterPro" id="IPR018114">
    <property type="entry name" value="TRYPSIN_HIS"/>
</dbReference>
<evidence type="ECO:0000256" key="5">
    <source>
        <dbReference type="ARBA" id="ARBA00022825"/>
    </source>
</evidence>
<evidence type="ECO:0000259" key="10">
    <source>
        <dbReference type="PROSITE" id="PS50240"/>
    </source>
</evidence>
<organism evidence="11 12">
    <name type="scientific">Psylliodes chrysocephalus</name>
    <dbReference type="NCBI Taxonomy" id="3402493"/>
    <lineage>
        <taxon>Eukaryota</taxon>
        <taxon>Metazoa</taxon>
        <taxon>Ecdysozoa</taxon>
        <taxon>Arthropoda</taxon>
        <taxon>Hexapoda</taxon>
        <taxon>Insecta</taxon>
        <taxon>Pterygota</taxon>
        <taxon>Neoptera</taxon>
        <taxon>Endopterygota</taxon>
        <taxon>Coleoptera</taxon>
        <taxon>Polyphaga</taxon>
        <taxon>Cucujiformia</taxon>
        <taxon>Chrysomeloidea</taxon>
        <taxon>Chrysomelidae</taxon>
        <taxon>Galerucinae</taxon>
        <taxon>Alticini</taxon>
        <taxon>Psylliodes</taxon>
    </lineage>
</organism>
<evidence type="ECO:0000313" key="12">
    <source>
        <dbReference type="Proteomes" id="UP001153636"/>
    </source>
</evidence>
<keyword evidence="12" id="KW-1185">Reference proteome</keyword>
<evidence type="ECO:0000313" key="11">
    <source>
        <dbReference type="EMBL" id="CAH1111932.1"/>
    </source>
</evidence>
<dbReference type="SMART" id="SM00020">
    <property type="entry name" value="Tryp_SPc"/>
    <property type="match status" value="1"/>
</dbReference>
<accession>A0A9P0D0K6</accession>
<feature type="domain" description="Peptidase S1" evidence="10">
    <location>
        <begin position="24"/>
        <end position="247"/>
    </location>
</feature>
<evidence type="ECO:0000256" key="8">
    <source>
        <dbReference type="RuleBase" id="RU363034"/>
    </source>
</evidence>
<proteinExistence type="inferred from homology"/>
<evidence type="ECO:0000256" key="2">
    <source>
        <dbReference type="ARBA" id="ARBA00022670"/>
    </source>
</evidence>
<dbReference type="InterPro" id="IPR001254">
    <property type="entry name" value="Trypsin_dom"/>
</dbReference>
<dbReference type="InterPro" id="IPR033116">
    <property type="entry name" value="TRYPSIN_SER"/>
</dbReference>
<dbReference type="Proteomes" id="UP001153636">
    <property type="component" value="Chromosome 6"/>
</dbReference>
<dbReference type="OrthoDB" id="10059102at2759"/>
<dbReference type="FunFam" id="2.40.10.10:FF:000077">
    <property type="entry name" value="Predicted protein"/>
    <property type="match status" value="1"/>
</dbReference>
<keyword evidence="2 8" id="KW-0645">Protease</keyword>
<dbReference type="SUPFAM" id="SSF50494">
    <property type="entry name" value="Trypsin-like serine proteases"/>
    <property type="match status" value="1"/>
</dbReference>
<keyword evidence="3 9" id="KW-0732">Signal</keyword>
<dbReference type="PROSITE" id="PS50240">
    <property type="entry name" value="TRYPSIN_DOM"/>
    <property type="match status" value="1"/>
</dbReference>
<dbReference type="PROSITE" id="PS00134">
    <property type="entry name" value="TRYPSIN_HIS"/>
    <property type="match status" value="1"/>
</dbReference>
<dbReference type="InterPro" id="IPR001314">
    <property type="entry name" value="Peptidase_S1A"/>
</dbReference>
<dbReference type="PANTHER" id="PTHR24252">
    <property type="entry name" value="ACROSIN-RELATED"/>
    <property type="match status" value="1"/>
</dbReference>
<protein>
    <recommendedName>
        <fullName evidence="10">Peptidase S1 domain-containing protein</fullName>
    </recommendedName>
</protein>
<evidence type="ECO:0000256" key="1">
    <source>
        <dbReference type="ARBA" id="ARBA00007664"/>
    </source>
</evidence>
<dbReference type="EMBL" id="OV651818">
    <property type="protein sequence ID" value="CAH1111932.1"/>
    <property type="molecule type" value="Genomic_DNA"/>
</dbReference>
<evidence type="ECO:0000256" key="7">
    <source>
        <dbReference type="ARBA" id="ARBA00023157"/>
    </source>
</evidence>
<feature type="signal peptide" evidence="9">
    <location>
        <begin position="1"/>
        <end position="20"/>
    </location>
</feature>
<dbReference type="GO" id="GO:0004252">
    <property type="term" value="F:serine-type endopeptidase activity"/>
    <property type="evidence" value="ECO:0007669"/>
    <property type="project" value="InterPro"/>
</dbReference>
<name>A0A9P0D0K6_9CUCU</name>
<dbReference type="PRINTS" id="PR00722">
    <property type="entry name" value="CHYMOTRYPSIN"/>
</dbReference>
<keyword evidence="7" id="KW-1015">Disulfide bond</keyword>
<comment type="similarity">
    <text evidence="1">Belongs to the peptidase S1 family.</text>
</comment>
<evidence type="ECO:0000256" key="4">
    <source>
        <dbReference type="ARBA" id="ARBA00022801"/>
    </source>
</evidence>
<keyword evidence="6" id="KW-0865">Zymogen</keyword>
<dbReference type="Pfam" id="PF00089">
    <property type="entry name" value="Trypsin"/>
    <property type="match status" value="1"/>
</dbReference>
<dbReference type="Gene3D" id="2.40.10.10">
    <property type="entry name" value="Trypsin-like serine proteases"/>
    <property type="match status" value="1"/>
</dbReference>
<keyword evidence="4 8" id="KW-0378">Hydrolase</keyword>
<evidence type="ECO:0000256" key="9">
    <source>
        <dbReference type="SAM" id="SignalP"/>
    </source>
</evidence>
<dbReference type="CDD" id="cd00190">
    <property type="entry name" value="Tryp_SPc"/>
    <property type="match status" value="1"/>
</dbReference>
<keyword evidence="5 8" id="KW-0720">Serine protease</keyword>
<dbReference type="InterPro" id="IPR043504">
    <property type="entry name" value="Peptidase_S1_PA_chymotrypsin"/>
</dbReference>
<dbReference type="AlphaFoldDB" id="A0A9P0D0K6"/>
<sequence length="248" mass="27388">MNVVVRLIFTCVFALECCWASRRIVGGRRAKAGEFPYQLSLRYEGTHLCGAALIDEETAITAAHCFPKTGVYSVQAGSIYLSKGGVSSRVRMAITHPYHSSLNEEYDIAVLKLTPPFNYSATIQPVRLPRFREPIKEGQIGNVSGWGSLSIAFPDAVDQLRTVQLPVLDQNYCQRRYNMVKLTDNMFCAGYREGGKDSCQGDSGGPYVIDGVLYGMVSWGFNCAQPGYPGIYTNVPMLRDFIKVNSGL</sequence>
<evidence type="ECO:0000256" key="6">
    <source>
        <dbReference type="ARBA" id="ARBA00023145"/>
    </source>
</evidence>
<dbReference type="GO" id="GO:0006508">
    <property type="term" value="P:proteolysis"/>
    <property type="evidence" value="ECO:0007669"/>
    <property type="project" value="UniProtKB-KW"/>
</dbReference>
<dbReference type="PROSITE" id="PS00135">
    <property type="entry name" value="TRYPSIN_SER"/>
    <property type="match status" value="1"/>
</dbReference>